<dbReference type="AlphaFoldDB" id="A0AAV2A5L9"/>
<accession>A0AAV2A5L9</accession>
<evidence type="ECO:0000313" key="2">
    <source>
        <dbReference type="Proteomes" id="UP001497382"/>
    </source>
</evidence>
<dbReference type="EMBL" id="CAXIEN010000120">
    <property type="protein sequence ID" value="CAL1279297.1"/>
    <property type="molecule type" value="Genomic_DNA"/>
</dbReference>
<comment type="caution">
    <text evidence="1">The sequence shown here is derived from an EMBL/GenBank/DDBJ whole genome shotgun (WGS) entry which is preliminary data.</text>
</comment>
<sequence length="62" mass="7274">MYVCLYVAFVQRRRKHKIGKSEQMKRQISSFIDLKKEKEMIDTIRIIMIIIIFGDVGDLGIG</sequence>
<name>A0AAV2A5L9_9ARAC</name>
<gene>
    <name evidence="1" type="ORF">LARSCL_LOCUS10270</name>
</gene>
<keyword evidence="2" id="KW-1185">Reference proteome</keyword>
<evidence type="ECO:0000313" key="1">
    <source>
        <dbReference type="EMBL" id="CAL1279297.1"/>
    </source>
</evidence>
<organism evidence="1 2">
    <name type="scientific">Larinioides sclopetarius</name>
    <dbReference type="NCBI Taxonomy" id="280406"/>
    <lineage>
        <taxon>Eukaryota</taxon>
        <taxon>Metazoa</taxon>
        <taxon>Ecdysozoa</taxon>
        <taxon>Arthropoda</taxon>
        <taxon>Chelicerata</taxon>
        <taxon>Arachnida</taxon>
        <taxon>Araneae</taxon>
        <taxon>Araneomorphae</taxon>
        <taxon>Entelegynae</taxon>
        <taxon>Araneoidea</taxon>
        <taxon>Araneidae</taxon>
        <taxon>Larinioides</taxon>
    </lineage>
</organism>
<proteinExistence type="predicted"/>
<reference evidence="1 2" key="1">
    <citation type="submission" date="2024-04" db="EMBL/GenBank/DDBJ databases">
        <authorList>
            <person name="Rising A."/>
            <person name="Reimegard J."/>
            <person name="Sonavane S."/>
            <person name="Akerstrom W."/>
            <person name="Nylinder S."/>
            <person name="Hedman E."/>
            <person name="Kallberg Y."/>
        </authorList>
    </citation>
    <scope>NUCLEOTIDE SEQUENCE [LARGE SCALE GENOMIC DNA]</scope>
</reference>
<protein>
    <submittedName>
        <fullName evidence="1">Uncharacterized protein</fullName>
    </submittedName>
</protein>
<dbReference type="Proteomes" id="UP001497382">
    <property type="component" value="Unassembled WGS sequence"/>
</dbReference>